<dbReference type="PANTHER" id="PTHR30349:SF64">
    <property type="entry name" value="PROPHAGE INTEGRASE INTD-RELATED"/>
    <property type="match status" value="1"/>
</dbReference>
<reference evidence="4 5" key="1">
    <citation type="submission" date="2022-11" db="EMBL/GenBank/DDBJ databases">
        <title>Complete Genome Sequences of three Polynucleobacter sp. Subcluster PnecC Strains KF022, KF023, and KF032 Isolated from a Shallow Eutrophic Lake in Japan.</title>
        <authorList>
            <person name="Ogata Y."/>
            <person name="Watanabe K."/>
            <person name="Takemine S."/>
            <person name="Shindo C."/>
            <person name="Kurokawa R."/>
            <person name="Suda W."/>
        </authorList>
    </citation>
    <scope>NUCLEOTIDE SEQUENCE [LARGE SCALE GENOMIC DNA]</scope>
    <source>
        <strain evidence="4 5">KF032</strain>
    </source>
</reference>
<dbReference type="InterPro" id="IPR046668">
    <property type="entry name" value="DUF6538"/>
</dbReference>
<dbReference type="PANTHER" id="PTHR30349">
    <property type="entry name" value="PHAGE INTEGRASE-RELATED"/>
    <property type="match status" value="1"/>
</dbReference>
<protein>
    <recommendedName>
        <fullName evidence="3">Tyr recombinase domain-containing protein</fullName>
    </recommendedName>
</protein>
<evidence type="ECO:0000313" key="4">
    <source>
        <dbReference type="EMBL" id="BDT78940.1"/>
    </source>
</evidence>
<accession>A0ABM8CM66</accession>
<dbReference type="Gene3D" id="1.10.443.10">
    <property type="entry name" value="Intergrase catalytic core"/>
    <property type="match status" value="1"/>
</dbReference>
<evidence type="ECO:0000256" key="2">
    <source>
        <dbReference type="ARBA" id="ARBA00023172"/>
    </source>
</evidence>
<keyword evidence="5" id="KW-1185">Reference proteome</keyword>
<dbReference type="Proteomes" id="UP001211204">
    <property type="component" value="Chromosome"/>
</dbReference>
<gene>
    <name evidence="4" type="ORF">PKF032_08280</name>
</gene>
<evidence type="ECO:0000259" key="3">
    <source>
        <dbReference type="PROSITE" id="PS51898"/>
    </source>
</evidence>
<dbReference type="PROSITE" id="PS51898">
    <property type="entry name" value="TYR_RECOMBINASE"/>
    <property type="match status" value="1"/>
</dbReference>
<evidence type="ECO:0000256" key="1">
    <source>
        <dbReference type="ARBA" id="ARBA00022908"/>
    </source>
</evidence>
<feature type="domain" description="Tyr recombinase" evidence="3">
    <location>
        <begin position="224"/>
        <end position="405"/>
    </location>
</feature>
<keyword evidence="2" id="KW-0233">DNA recombination</keyword>
<dbReference type="EMBL" id="AP026974">
    <property type="protein sequence ID" value="BDT78940.1"/>
    <property type="molecule type" value="Genomic_DNA"/>
</dbReference>
<dbReference type="Pfam" id="PF20172">
    <property type="entry name" value="DUF6538"/>
    <property type="match status" value="1"/>
</dbReference>
<dbReference type="InterPro" id="IPR013762">
    <property type="entry name" value="Integrase-like_cat_sf"/>
</dbReference>
<evidence type="ECO:0000313" key="5">
    <source>
        <dbReference type="Proteomes" id="UP001211204"/>
    </source>
</evidence>
<dbReference type="RefSeq" id="WP_281746189.1">
    <property type="nucleotide sequence ID" value="NZ_AP026974.1"/>
</dbReference>
<dbReference type="InterPro" id="IPR050090">
    <property type="entry name" value="Tyrosine_recombinase_XerCD"/>
</dbReference>
<dbReference type="InterPro" id="IPR002104">
    <property type="entry name" value="Integrase_catalytic"/>
</dbReference>
<dbReference type="Pfam" id="PF00589">
    <property type="entry name" value="Phage_integrase"/>
    <property type="match status" value="1"/>
</dbReference>
<sequence length="409" mass="46065">MSNHILLQRKCWYARLGIPAELRPHYNGKRELKLTLKTSDKKVAELKAMKLVSDWKLQFEALRGSPTATQELAAALLPQPEGRVNLDTGMSDKDYALEAQADSLPDSQKRTYYAIATRREIPTLLYLEKFLNQWAVEQKTKDMAKTAVKRVADTFTTLEMISAPLIYQMIDEDRNSKATKEKNYGFVRQYFKYLKRMQIIAPDKPNPFEGLDFRESKKTSNAGNKRIAFKAREVKRLMKAASDKGDEQLINIIQLAAFTGARIEELCSLKATDVITVDKVKCLNISDAKTEAGNREVPIHPSISGLIKQLSKDTQDGYLLSGLTFNKYHDRSNAIGKRFGNLKKKIGFGRSHVFHCFRNTVATQLENAGIPEGVAADIVGHEKKTITYGLYSGGTSAKIKYEAIKKIGY</sequence>
<dbReference type="InterPro" id="IPR011010">
    <property type="entry name" value="DNA_brk_join_enz"/>
</dbReference>
<name>A0ABM8CM66_9BURK</name>
<dbReference type="SUPFAM" id="SSF56349">
    <property type="entry name" value="DNA breaking-rejoining enzymes"/>
    <property type="match status" value="1"/>
</dbReference>
<organism evidence="4 5">
    <name type="scientific">Polynucleobacter yangtzensis</name>
    <dbReference type="NCBI Taxonomy" id="1743159"/>
    <lineage>
        <taxon>Bacteria</taxon>
        <taxon>Pseudomonadati</taxon>
        <taxon>Pseudomonadota</taxon>
        <taxon>Betaproteobacteria</taxon>
        <taxon>Burkholderiales</taxon>
        <taxon>Burkholderiaceae</taxon>
        <taxon>Polynucleobacter</taxon>
    </lineage>
</organism>
<proteinExistence type="predicted"/>
<keyword evidence="1" id="KW-0229">DNA integration</keyword>